<evidence type="ECO:0000256" key="1">
    <source>
        <dbReference type="ARBA" id="ARBA00004635"/>
    </source>
</evidence>
<keyword evidence="3" id="KW-0309">Germination</keyword>
<dbReference type="InterPro" id="IPR057336">
    <property type="entry name" value="GerAC_N"/>
</dbReference>
<dbReference type="NCBIfam" id="TIGR02887">
    <property type="entry name" value="spore_ger_x_C"/>
    <property type="match status" value="1"/>
</dbReference>
<evidence type="ECO:0000256" key="4">
    <source>
        <dbReference type="ARBA" id="ARBA00022729"/>
    </source>
</evidence>
<dbReference type="Gene3D" id="3.30.300.210">
    <property type="entry name" value="Nutrient germinant receptor protein C, domain 3"/>
    <property type="match status" value="1"/>
</dbReference>
<accession>A0A0D5NF43</accession>
<dbReference type="PROSITE" id="PS51257">
    <property type="entry name" value="PROKAR_LIPOPROTEIN"/>
    <property type="match status" value="1"/>
</dbReference>
<comment type="subcellular location">
    <subcellularLocation>
        <location evidence="1">Membrane</location>
        <topology evidence="1">Lipid-anchor</topology>
    </subcellularLocation>
</comment>
<evidence type="ECO:0000256" key="6">
    <source>
        <dbReference type="ARBA" id="ARBA00023139"/>
    </source>
</evidence>
<dbReference type="AlphaFoldDB" id="A0A0D5NF43"/>
<comment type="similarity">
    <text evidence="2">Belongs to the GerABKC lipoprotein family.</text>
</comment>
<evidence type="ECO:0000313" key="10">
    <source>
        <dbReference type="EMBL" id="AJY73538.1"/>
    </source>
</evidence>
<keyword evidence="11" id="KW-1185">Reference proteome</keyword>
<evidence type="ECO:0000259" key="9">
    <source>
        <dbReference type="Pfam" id="PF25198"/>
    </source>
</evidence>
<dbReference type="KEGG" id="pbj:VN24_01475"/>
<dbReference type="InterPro" id="IPR038501">
    <property type="entry name" value="Spore_GerAC_C_sf"/>
</dbReference>
<evidence type="ECO:0000256" key="7">
    <source>
        <dbReference type="ARBA" id="ARBA00023288"/>
    </source>
</evidence>
<organism evidence="10 11">
    <name type="scientific">Paenibacillus beijingensis</name>
    <dbReference type="NCBI Taxonomy" id="1126833"/>
    <lineage>
        <taxon>Bacteria</taxon>
        <taxon>Bacillati</taxon>
        <taxon>Bacillota</taxon>
        <taxon>Bacilli</taxon>
        <taxon>Bacillales</taxon>
        <taxon>Paenibacillaceae</taxon>
        <taxon>Paenibacillus</taxon>
    </lineage>
</organism>
<evidence type="ECO:0000256" key="2">
    <source>
        <dbReference type="ARBA" id="ARBA00007886"/>
    </source>
</evidence>
<dbReference type="PANTHER" id="PTHR35789:SF1">
    <property type="entry name" value="SPORE GERMINATION PROTEIN B3"/>
    <property type="match status" value="1"/>
</dbReference>
<evidence type="ECO:0000313" key="11">
    <source>
        <dbReference type="Proteomes" id="UP000032633"/>
    </source>
</evidence>
<keyword evidence="7" id="KW-0449">Lipoprotein</keyword>
<dbReference type="EMBL" id="CP011058">
    <property type="protein sequence ID" value="AJY73538.1"/>
    <property type="molecule type" value="Genomic_DNA"/>
</dbReference>
<reference evidence="11" key="2">
    <citation type="submission" date="2015-03" db="EMBL/GenBank/DDBJ databases">
        <title>Genome sequence of Paenibacillus beijingensis strain DSM 24997T.</title>
        <authorList>
            <person name="Kwak Y."/>
            <person name="Shin J.-H."/>
        </authorList>
    </citation>
    <scope>NUCLEOTIDE SEQUENCE [LARGE SCALE GENOMIC DNA]</scope>
    <source>
        <strain evidence="11">DSM 24997</strain>
    </source>
</reference>
<dbReference type="Proteomes" id="UP000032633">
    <property type="component" value="Chromosome"/>
</dbReference>
<feature type="domain" description="Spore germination protein N-terminal" evidence="9">
    <location>
        <begin position="22"/>
        <end position="201"/>
    </location>
</feature>
<dbReference type="OrthoDB" id="2569624at2"/>
<keyword evidence="4" id="KW-0732">Signal</keyword>
<dbReference type="Pfam" id="PF05504">
    <property type="entry name" value="Spore_GerAC"/>
    <property type="match status" value="1"/>
</dbReference>
<dbReference type="Pfam" id="PF25198">
    <property type="entry name" value="Spore_GerAC_N"/>
    <property type="match status" value="1"/>
</dbReference>
<sequence>MRSFAAFTLSILSLFLFTGCWDKAELTEFGYVQAVAIDQNEEGKIEFTSHLYKPARGGEGGGPAGKSGGGDSAFSIKTKGDTVFEADRDVNTQLGRKTKWDHMRVILIGEELARKRKVGEVLDMFSRNHEPRATVSVLIAKGKASDILNIKPYIEHTIGQQLRKMEENSARFTAKTSLTRLHDLAIQLKSETGVAVVPYINSNNSPKKISVEGIAVLKKGKVAGSILTPTISEQLLMLTNKYKSGIIEFPCTGATEEKMKTKESLEIMLLNTKLTPTVKKNEITVRVMTKIKGAVGELRCSTLKTEEDEKRFEENIEKSVERNLRKAISVFQKRKVDVLGIGDKLYKKNPGLWKQLKPDWNERFAEIRFEVHADVKVLNSGMNVGTPFSKGGE</sequence>
<dbReference type="GO" id="GO:0009847">
    <property type="term" value="P:spore germination"/>
    <property type="evidence" value="ECO:0007669"/>
    <property type="project" value="InterPro"/>
</dbReference>
<dbReference type="PATRIC" id="fig|1126833.4.peg.330"/>
<name>A0A0D5NF43_9BACL</name>
<protein>
    <submittedName>
        <fullName evidence="10">Spore gernimation protein GerC</fullName>
    </submittedName>
</protein>
<dbReference type="GO" id="GO:0016020">
    <property type="term" value="C:membrane"/>
    <property type="evidence" value="ECO:0007669"/>
    <property type="project" value="UniProtKB-SubCell"/>
</dbReference>
<keyword evidence="5" id="KW-0472">Membrane</keyword>
<dbReference type="InterPro" id="IPR046953">
    <property type="entry name" value="Spore_GerAC-like_C"/>
</dbReference>
<dbReference type="PANTHER" id="PTHR35789">
    <property type="entry name" value="SPORE GERMINATION PROTEIN B3"/>
    <property type="match status" value="1"/>
</dbReference>
<evidence type="ECO:0000256" key="3">
    <source>
        <dbReference type="ARBA" id="ARBA00022544"/>
    </source>
</evidence>
<evidence type="ECO:0000256" key="5">
    <source>
        <dbReference type="ARBA" id="ARBA00023136"/>
    </source>
</evidence>
<dbReference type="STRING" id="1126833.VN24_01475"/>
<proteinExistence type="inferred from homology"/>
<evidence type="ECO:0000259" key="8">
    <source>
        <dbReference type="Pfam" id="PF05504"/>
    </source>
</evidence>
<dbReference type="HOGENOM" id="CLU_051140_0_2_9"/>
<gene>
    <name evidence="10" type="ORF">VN24_01475</name>
</gene>
<keyword evidence="6" id="KW-0564">Palmitate</keyword>
<dbReference type="InterPro" id="IPR008844">
    <property type="entry name" value="Spore_GerAC-like"/>
</dbReference>
<feature type="domain" description="Spore germination GerAC-like C-terminal" evidence="8">
    <location>
        <begin position="212"/>
        <end position="381"/>
    </location>
</feature>
<reference evidence="10 11" key="1">
    <citation type="journal article" date="2015" name="J. Biotechnol.">
        <title>Complete genome sequence of Paenibacillus beijingensis 7188(T) (=DSM 24997(T)), a novel rhizobacterium from jujube garden soil.</title>
        <authorList>
            <person name="Kwak Y."/>
            <person name="Shin J.H."/>
        </authorList>
    </citation>
    <scope>NUCLEOTIDE SEQUENCE [LARGE SCALE GENOMIC DNA]</scope>
    <source>
        <strain evidence="10 11">DSM 24997</strain>
    </source>
</reference>
<dbReference type="RefSeq" id="WP_045668973.1">
    <property type="nucleotide sequence ID" value="NZ_CP011058.1"/>
</dbReference>